<dbReference type="Gene3D" id="3.40.50.10810">
    <property type="entry name" value="Tandem AAA-ATPase domain"/>
    <property type="match status" value="1"/>
</dbReference>
<dbReference type="EMBL" id="CAJNNV010004058">
    <property type="protein sequence ID" value="CAE8590077.1"/>
    <property type="molecule type" value="Genomic_DNA"/>
</dbReference>
<dbReference type="OrthoDB" id="2801544at2759"/>
<dbReference type="Proteomes" id="UP000654075">
    <property type="component" value="Unassembled WGS sequence"/>
</dbReference>
<evidence type="ECO:0000259" key="2">
    <source>
        <dbReference type="PROSITE" id="PS51192"/>
    </source>
</evidence>
<dbReference type="AlphaFoldDB" id="A0A813DU52"/>
<organism evidence="3 4">
    <name type="scientific">Polarella glacialis</name>
    <name type="common">Dinoflagellate</name>
    <dbReference type="NCBI Taxonomy" id="89957"/>
    <lineage>
        <taxon>Eukaryota</taxon>
        <taxon>Sar</taxon>
        <taxon>Alveolata</taxon>
        <taxon>Dinophyceae</taxon>
        <taxon>Suessiales</taxon>
        <taxon>Suessiaceae</taxon>
        <taxon>Polarella</taxon>
    </lineage>
</organism>
<dbReference type="SMART" id="SM00487">
    <property type="entry name" value="DEXDc"/>
    <property type="match status" value="1"/>
</dbReference>
<dbReference type="InterPro" id="IPR027417">
    <property type="entry name" value="P-loop_NTPase"/>
</dbReference>
<dbReference type="OMA" id="SQGNWCS"/>
<name>A0A813DU52_POLGL</name>
<accession>A0A813DU52</accession>
<dbReference type="PANTHER" id="PTHR45766:SF6">
    <property type="entry name" value="SWI_SNF-RELATED MATRIX-ASSOCIATED ACTIN-DEPENDENT REGULATOR OF CHROMATIN SUBFAMILY A-LIKE PROTEIN 1"/>
    <property type="match status" value="1"/>
</dbReference>
<dbReference type="Pfam" id="PF00176">
    <property type="entry name" value="SNF2-rel_dom"/>
    <property type="match status" value="1"/>
</dbReference>
<comment type="caution">
    <text evidence="3">The sequence shown here is derived from an EMBL/GenBank/DDBJ whole genome shotgun (WGS) entry which is preliminary data.</text>
</comment>
<evidence type="ECO:0000313" key="4">
    <source>
        <dbReference type="Proteomes" id="UP000654075"/>
    </source>
</evidence>
<evidence type="ECO:0000313" key="3">
    <source>
        <dbReference type="EMBL" id="CAE8590077.1"/>
    </source>
</evidence>
<dbReference type="GO" id="GO:0005524">
    <property type="term" value="F:ATP binding"/>
    <property type="evidence" value="ECO:0007669"/>
    <property type="project" value="InterPro"/>
</dbReference>
<dbReference type="GO" id="GO:0006281">
    <property type="term" value="P:DNA repair"/>
    <property type="evidence" value="ECO:0007669"/>
    <property type="project" value="TreeGrafter"/>
</dbReference>
<proteinExistence type="predicted"/>
<reference evidence="3" key="1">
    <citation type="submission" date="2021-02" db="EMBL/GenBank/DDBJ databases">
        <authorList>
            <person name="Dougan E. K."/>
            <person name="Rhodes N."/>
            <person name="Thang M."/>
            <person name="Chan C."/>
        </authorList>
    </citation>
    <scope>NUCLEOTIDE SEQUENCE</scope>
</reference>
<dbReference type="GO" id="GO:0043596">
    <property type="term" value="C:nuclear replication fork"/>
    <property type="evidence" value="ECO:0007669"/>
    <property type="project" value="TreeGrafter"/>
</dbReference>
<dbReference type="InterPro" id="IPR038718">
    <property type="entry name" value="SNF2-like_sf"/>
</dbReference>
<dbReference type="GO" id="GO:0031297">
    <property type="term" value="P:replication fork processing"/>
    <property type="evidence" value="ECO:0007669"/>
    <property type="project" value="TreeGrafter"/>
</dbReference>
<gene>
    <name evidence="3" type="ORF">PGLA1383_LOCUS8804</name>
</gene>
<sequence>MELCGHGEFRLVPAPGSRIDEPVLKDLSDISGGALGANKRGWRFPLAAYDAVLQQIRSRPAVSTCELELLPDWLLLAVRNHSSSPVGAPEFTNQVEEFLNQMPSDIIEERPVMQFQKEGIRFGLSRQGRCLLADEMGLGKTLQALAIIAQYEGDWPVLVVAPSALRLVWRDQATTWLPHILGPGDVQVLSQGKQEVCKDAKLVITSYELLSRNARFQARADGQAYKAIIVDEAHYIKDPKSKRTGVILKMCRAATRCVLISGTPAVNRASELCTLLQALLPAKASPSFTKFCERYCERQDQHLPGGAKVVKWLGSKRKTELNALLTGTVMIRRLKNEVLKQLPKKRRQRIALDASTLNAGIMKELKTLMRQREDDLENGENPQPGPAVTNIYKLTAQAKVDGVGEYVEYLLSNDIKFLLFAHHHVMLDGLEQKLKALGAKYVRIDGNTPAQKRGVLVEQYPPLVRSPCDDFESLESVSCIFSLPFSCIYLHGYLLQILS</sequence>
<feature type="domain" description="Helicase ATP-binding" evidence="2">
    <location>
        <begin position="121"/>
        <end position="282"/>
    </location>
</feature>
<dbReference type="SUPFAM" id="SSF52540">
    <property type="entry name" value="P-loop containing nucleoside triphosphate hydrolases"/>
    <property type="match status" value="2"/>
</dbReference>
<keyword evidence="1" id="KW-0378">Hydrolase</keyword>
<dbReference type="GO" id="GO:0016787">
    <property type="term" value="F:hydrolase activity"/>
    <property type="evidence" value="ECO:0007669"/>
    <property type="project" value="UniProtKB-KW"/>
</dbReference>
<evidence type="ECO:0000256" key="1">
    <source>
        <dbReference type="ARBA" id="ARBA00022801"/>
    </source>
</evidence>
<dbReference type="PROSITE" id="PS51192">
    <property type="entry name" value="HELICASE_ATP_BIND_1"/>
    <property type="match status" value="1"/>
</dbReference>
<protein>
    <recommendedName>
        <fullName evidence="2">Helicase ATP-binding domain-containing protein</fullName>
    </recommendedName>
</protein>
<dbReference type="PANTHER" id="PTHR45766">
    <property type="entry name" value="DNA ANNEALING HELICASE AND ENDONUCLEASE ZRANB3 FAMILY MEMBER"/>
    <property type="match status" value="1"/>
</dbReference>
<dbReference type="InterPro" id="IPR000330">
    <property type="entry name" value="SNF2_N"/>
</dbReference>
<keyword evidence="4" id="KW-1185">Reference proteome</keyword>
<dbReference type="InterPro" id="IPR014001">
    <property type="entry name" value="Helicase_ATP-bd"/>
</dbReference>
<dbReference type="Gene3D" id="3.40.50.300">
    <property type="entry name" value="P-loop containing nucleotide triphosphate hydrolases"/>
    <property type="match status" value="1"/>
</dbReference>